<gene>
    <name evidence="12" type="ORF">MNOR_LOCUS31681</name>
</gene>
<evidence type="ECO:0000259" key="11">
    <source>
        <dbReference type="PROSITE" id="PS50922"/>
    </source>
</evidence>
<dbReference type="GO" id="GO:0046513">
    <property type="term" value="P:ceramide biosynthetic process"/>
    <property type="evidence" value="ECO:0007669"/>
    <property type="project" value="InterPro"/>
</dbReference>
<evidence type="ECO:0000256" key="7">
    <source>
        <dbReference type="ARBA" id="ARBA00023136"/>
    </source>
</evidence>
<proteinExistence type="predicted"/>
<dbReference type="InterPro" id="IPR006634">
    <property type="entry name" value="TLC-dom"/>
</dbReference>
<feature type="transmembrane region" description="Helical" evidence="10">
    <location>
        <begin position="61"/>
        <end position="83"/>
    </location>
</feature>
<feature type="transmembrane region" description="Helical" evidence="10">
    <location>
        <begin position="108"/>
        <end position="128"/>
    </location>
</feature>
<dbReference type="GO" id="GO:0005789">
    <property type="term" value="C:endoplasmic reticulum membrane"/>
    <property type="evidence" value="ECO:0007669"/>
    <property type="project" value="UniProtKB-SubCell"/>
</dbReference>
<protein>
    <recommendedName>
        <fullName evidence="11">TLC domain-containing protein</fullName>
    </recommendedName>
</protein>
<feature type="non-terminal residue" evidence="12">
    <location>
        <position position="1"/>
    </location>
</feature>
<comment type="catalytic activity">
    <reaction evidence="8">
        <text>sphinganine + octadecanoyl-CoA = N-(octadecanoyl)-sphinganine + CoA + H(+)</text>
        <dbReference type="Rhea" id="RHEA:36547"/>
        <dbReference type="ChEBI" id="CHEBI:15378"/>
        <dbReference type="ChEBI" id="CHEBI:57287"/>
        <dbReference type="ChEBI" id="CHEBI:57394"/>
        <dbReference type="ChEBI" id="CHEBI:57817"/>
        <dbReference type="ChEBI" id="CHEBI:67033"/>
    </reaction>
    <physiologicalReaction direction="left-to-right" evidence="8">
        <dbReference type="Rhea" id="RHEA:36548"/>
    </physiologicalReaction>
</comment>
<dbReference type="Pfam" id="PF03798">
    <property type="entry name" value="TRAM_LAG1_CLN8"/>
    <property type="match status" value="1"/>
</dbReference>
<evidence type="ECO:0000256" key="5">
    <source>
        <dbReference type="ARBA" id="ARBA00022692"/>
    </source>
</evidence>
<name>A0AAV2S306_MEGNR</name>
<dbReference type="PROSITE" id="PS50922">
    <property type="entry name" value="TLC"/>
    <property type="match status" value="1"/>
</dbReference>
<dbReference type="GO" id="GO:0050291">
    <property type="term" value="F:sphingosine N-acyltransferase activity"/>
    <property type="evidence" value="ECO:0007669"/>
    <property type="project" value="InterPro"/>
</dbReference>
<evidence type="ECO:0000256" key="4">
    <source>
        <dbReference type="ARBA" id="ARBA00004991"/>
    </source>
</evidence>
<dbReference type="Proteomes" id="UP001497623">
    <property type="component" value="Unassembled WGS sequence"/>
</dbReference>
<evidence type="ECO:0000256" key="6">
    <source>
        <dbReference type="ARBA" id="ARBA00022989"/>
    </source>
</evidence>
<keyword evidence="7 9" id="KW-0472">Membrane</keyword>
<evidence type="ECO:0000256" key="2">
    <source>
        <dbReference type="ARBA" id="ARBA00004586"/>
    </source>
</evidence>
<comment type="subcellular location">
    <subcellularLocation>
        <location evidence="1">Endomembrane system</location>
        <topology evidence="1">Multi-pass membrane protein</topology>
    </subcellularLocation>
    <subcellularLocation>
        <location evidence="2">Endoplasmic reticulum membrane</location>
    </subcellularLocation>
</comment>
<dbReference type="PANTHER" id="PTHR12560:SF0">
    <property type="entry name" value="LD18904P"/>
    <property type="match status" value="1"/>
</dbReference>
<evidence type="ECO:0000256" key="1">
    <source>
        <dbReference type="ARBA" id="ARBA00004127"/>
    </source>
</evidence>
<keyword evidence="13" id="KW-1185">Reference proteome</keyword>
<evidence type="ECO:0000256" key="8">
    <source>
        <dbReference type="ARBA" id="ARBA00049036"/>
    </source>
</evidence>
<dbReference type="AlphaFoldDB" id="A0AAV2S306"/>
<accession>A0AAV2S306</accession>
<sequence length="188" mass="22334">CKRHTFTPNPVLENVFSKFGMNPIGTEIKSTATQLGWSERQVERWLRQRKSVDAYTKYDKFLLSGYECLSHTFFCIFGSVVMYNKPYLWDISLCWTKYPHHAIDSDVWWYYMLVAGWFWSNLVPYMFLLPSRKDKSQTIIHHFCTIFLMTFSWICNFIKIGTLVILVHEVTDIFIMAAKMCVYTKKNT</sequence>
<evidence type="ECO:0000313" key="13">
    <source>
        <dbReference type="Proteomes" id="UP001497623"/>
    </source>
</evidence>
<dbReference type="FunFam" id="1.10.10.60:FF:000020">
    <property type="entry name" value="Ceramide synthase 5"/>
    <property type="match status" value="1"/>
</dbReference>
<organism evidence="12 13">
    <name type="scientific">Meganyctiphanes norvegica</name>
    <name type="common">Northern krill</name>
    <name type="synonym">Thysanopoda norvegica</name>
    <dbReference type="NCBI Taxonomy" id="48144"/>
    <lineage>
        <taxon>Eukaryota</taxon>
        <taxon>Metazoa</taxon>
        <taxon>Ecdysozoa</taxon>
        <taxon>Arthropoda</taxon>
        <taxon>Crustacea</taxon>
        <taxon>Multicrustacea</taxon>
        <taxon>Malacostraca</taxon>
        <taxon>Eumalacostraca</taxon>
        <taxon>Eucarida</taxon>
        <taxon>Euphausiacea</taxon>
        <taxon>Euphausiidae</taxon>
        <taxon>Meganyctiphanes</taxon>
    </lineage>
</organism>
<reference evidence="12 13" key="1">
    <citation type="submission" date="2024-05" db="EMBL/GenBank/DDBJ databases">
        <authorList>
            <person name="Wallberg A."/>
        </authorList>
    </citation>
    <scope>NUCLEOTIDE SEQUENCE [LARGE SCALE GENOMIC DNA]</scope>
</reference>
<comment type="pathway">
    <text evidence="3">Lipid metabolism; sphingolipid metabolism.</text>
</comment>
<feature type="domain" description="TLC" evidence="11">
    <location>
        <begin position="59"/>
        <end position="188"/>
    </location>
</feature>
<dbReference type="Gene3D" id="1.10.10.60">
    <property type="entry name" value="Homeodomain-like"/>
    <property type="match status" value="1"/>
</dbReference>
<keyword evidence="5 9" id="KW-0812">Transmembrane</keyword>
<dbReference type="EMBL" id="CAXKWB010041351">
    <property type="protein sequence ID" value="CAL4156170.1"/>
    <property type="molecule type" value="Genomic_DNA"/>
</dbReference>
<feature type="non-terminal residue" evidence="12">
    <location>
        <position position="188"/>
    </location>
</feature>
<evidence type="ECO:0000256" key="9">
    <source>
        <dbReference type="PROSITE-ProRule" id="PRU00205"/>
    </source>
</evidence>
<dbReference type="InterPro" id="IPR016439">
    <property type="entry name" value="Lag1/Lac1-like"/>
</dbReference>
<evidence type="ECO:0000313" key="12">
    <source>
        <dbReference type="EMBL" id="CAL4156170.1"/>
    </source>
</evidence>
<keyword evidence="6 10" id="KW-1133">Transmembrane helix</keyword>
<dbReference type="PANTHER" id="PTHR12560">
    <property type="entry name" value="LONGEVITY ASSURANCE FACTOR 1 LAG1"/>
    <property type="match status" value="1"/>
</dbReference>
<comment type="pathway">
    <text evidence="4">Sphingolipid metabolism.</text>
</comment>
<evidence type="ECO:0000256" key="10">
    <source>
        <dbReference type="SAM" id="Phobius"/>
    </source>
</evidence>
<evidence type="ECO:0000256" key="3">
    <source>
        <dbReference type="ARBA" id="ARBA00004760"/>
    </source>
</evidence>
<feature type="transmembrane region" description="Helical" evidence="10">
    <location>
        <begin position="140"/>
        <end position="167"/>
    </location>
</feature>
<comment type="caution">
    <text evidence="12">The sequence shown here is derived from an EMBL/GenBank/DDBJ whole genome shotgun (WGS) entry which is preliminary data.</text>
</comment>